<name>A0A8C6UYM0_9GOBI</name>
<dbReference type="PANTHER" id="PTHR35678">
    <property type="entry name" value="PROTEIN STPG4"/>
    <property type="match status" value="1"/>
</dbReference>
<dbReference type="GO" id="GO:0003682">
    <property type="term" value="F:chromatin binding"/>
    <property type="evidence" value="ECO:0007669"/>
    <property type="project" value="TreeGrafter"/>
</dbReference>
<keyword evidence="2" id="KW-1185">Reference proteome</keyword>
<organism evidence="1 2">
    <name type="scientific">Neogobius melanostomus</name>
    <name type="common">round goby</name>
    <dbReference type="NCBI Taxonomy" id="47308"/>
    <lineage>
        <taxon>Eukaryota</taxon>
        <taxon>Metazoa</taxon>
        <taxon>Chordata</taxon>
        <taxon>Craniata</taxon>
        <taxon>Vertebrata</taxon>
        <taxon>Euteleostomi</taxon>
        <taxon>Actinopterygii</taxon>
        <taxon>Neopterygii</taxon>
        <taxon>Teleostei</taxon>
        <taxon>Neoteleostei</taxon>
        <taxon>Acanthomorphata</taxon>
        <taxon>Gobiaria</taxon>
        <taxon>Gobiiformes</taxon>
        <taxon>Gobioidei</taxon>
        <taxon>Gobiidae</taxon>
        <taxon>Benthophilinae</taxon>
        <taxon>Neogobiini</taxon>
        <taxon>Neogobius</taxon>
    </lineage>
</organism>
<dbReference type="GO" id="GO:0001939">
    <property type="term" value="C:female pronucleus"/>
    <property type="evidence" value="ECO:0007669"/>
    <property type="project" value="TreeGrafter"/>
</dbReference>
<reference evidence="1" key="2">
    <citation type="submission" date="2025-09" db="UniProtKB">
        <authorList>
            <consortium name="Ensembl"/>
        </authorList>
    </citation>
    <scope>IDENTIFICATION</scope>
</reference>
<dbReference type="GO" id="GO:0042585">
    <property type="term" value="C:germinal vesicle"/>
    <property type="evidence" value="ECO:0007669"/>
    <property type="project" value="TreeGrafter"/>
</dbReference>
<reference evidence="1" key="1">
    <citation type="submission" date="2025-08" db="UniProtKB">
        <authorList>
            <consortium name="Ensembl"/>
        </authorList>
    </citation>
    <scope>IDENTIFICATION</scope>
</reference>
<dbReference type="AlphaFoldDB" id="A0A8C6UYM0"/>
<sequence length="144" mass="16495">MTEPKLTVSSYLQADGRLDECGRGSWWLGTLKDTPRPGLYHIRDFIEESELNPVRRTYGFKGVGRRELTLGQRRGDLLLPGAYNLTDSTQEALKRQATYSFKNSPRPENVSYVIRDKTFICFIPVVPKLIFQYDTGIVSSLTFR</sequence>
<dbReference type="GO" id="GO:0044727">
    <property type="term" value="P:epigenetic programing of male pronucleus"/>
    <property type="evidence" value="ECO:0007669"/>
    <property type="project" value="TreeGrafter"/>
</dbReference>
<dbReference type="GO" id="GO:0042393">
    <property type="term" value="F:histone binding"/>
    <property type="evidence" value="ECO:0007669"/>
    <property type="project" value="TreeGrafter"/>
</dbReference>
<dbReference type="GO" id="GO:0001940">
    <property type="term" value="C:male pronucleus"/>
    <property type="evidence" value="ECO:0007669"/>
    <property type="project" value="TreeGrafter"/>
</dbReference>
<dbReference type="Proteomes" id="UP000694523">
    <property type="component" value="Unplaced"/>
</dbReference>
<accession>A0A8C6UYM0</accession>
<evidence type="ECO:0000313" key="1">
    <source>
        <dbReference type="Ensembl" id="ENSNMLP00000039884.1"/>
    </source>
</evidence>
<dbReference type="PANTHER" id="PTHR35678:SF1">
    <property type="entry name" value="PROTEIN STPG4"/>
    <property type="match status" value="1"/>
</dbReference>
<proteinExistence type="predicted"/>
<dbReference type="Ensembl" id="ENSNMLT00000044381.1">
    <property type="protein sequence ID" value="ENSNMLP00000039884.1"/>
    <property type="gene ID" value="ENSNMLG00000024552.1"/>
</dbReference>
<protein>
    <submittedName>
        <fullName evidence="1">Uncharacterized protein</fullName>
    </submittedName>
</protein>
<evidence type="ECO:0000313" key="2">
    <source>
        <dbReference type="Proteomes" id="UP000694523"/>
    </source>
</evidence>